<dbReference type="PROSITE" id="PS01278">
    <property type="entry name" value="MTTASE_RADICAL"/>
    <property type="match status" value="1"/>
</dbReference>
<dbReference type="GO" id="GO:0051539">
    <property type="term" value="F:4 iron, 4 sulfur cluster binding"/>
    <property type="evidence" value="ECO:0007669"/>
    <property type="project" value="UniProtKB-UniRule"/>
</dbReference>
<dbReference type="GO" id="GO:0005829">
    <property type="term" value="C:cytosol"/>
    <property type="evidence" value="ECO:0007669"/>
    <property type="project" value="TreeGrafter"/>
</dbReference>
<keyword evidence="13" id="KW-0819">tRNA processing</keyword>
<keyword evidence="7 13" id="KW-0411">Iron-sulfur</keyword>
<dbReference type="SFLD" id="SFLDG01061">
    <property type="entry name" value="methylthiotransferase"/>
    <property type="match status" value="1"/>
</dbReference>
<dbReference type="InterPro" id="IPR006638">
    <property type="entry name" value="Elp3/MiaA/NifB-like_rSAM"/>
</dbReference>
<dbReference type="InterPro" id="IPR023404">
    <property type="entry name" value="rSAM_horseshoe"/>
</dbReference>
<dbReference type="InterPro" id="IPR013848">
    <property type="entry name" value="Methylthiotransferase_N"/>
</dbReference>
<dbReference type="InterPro" id="IPR005839">
    <property type="entry name" value="Methylthiotransferase"/>
</dbReference>
<dbReference type="FunFam" id="3.40.50.12160:FF:000003">
    <property type="entry name" value="CDK5 regulatory subunit-associated protein 1"/>
    <property type="match status" value="1"/>
</dbReference>
<evidence type="ECO:0000256" key="6">
    <source>
        <dbReference type="ARBA" id="ARBA00023004"/>
    </source>
</evidence>
<keyword evidence="3 13" id="KW-0808">Transferase</keyword>
<sequence length="456" mass="51749">MKKCAELVLRRYGDHRSPMALVRSYGCQQNVNDGEKIMGMLSEMGFGFTDDVNAADVILYNTCAVRENAEKKVFGFVGELSHCKARNENLLVGLCGCMAQQEHISAKIKKSYPQVDFVFGTHALYRFPEIFCKALTEHQRIFDIENSDGIIAEGIPVRRLGKIQASLPIMYGCNNFCTYCVVPLVRGRERSRSSKDVLQEAREIVAAGYREIMLLGQNVNSYGKDLDNDLSFPELLRAVNDIPGDFRIRFMTSHPKDCTKELIDAVAECNKICNHIHLPVQSGSDRILKLMNRHYTTEEYFSLIDYAREKIPDVMFSSDIIVGFPGETHEDFLETINLVQKVRYASLFTFIYSKRVGTKAASMEDPVSASEKSKWFQELLDVQRKITDELYRDCVGRTYRVLVERTGDHDDYLLAGRTENNIIIDFEGDPSLVGEFAMVEIVSANNRSVRGKLVNE</sequence>
<dbReference type="Pfam" id="PF00919">
    <property type="entry name" value="UPF0004"/>
    <property type="match status" value="1"/>
</dbReference>
<dbReference type="PROSITE" id="PS51918">
    <property type="entry name" value="RADICAL_SAM"/>
    <property type="match status" value="1"/>
</dbReference>
<dbReference type="Proteomes" id="UP000610760">
    <property type="component" value="Unassembled WGS sequence"/>
</dbReference>
<feature type="binding site" evidence="13">
    <location>
        <position position="63"/>
    </location>
    <ligand>
        <name>[4Fe-4S] cluster</name>
        <dbReference type="ChEBI" id="CHEBI:49883"/>
        <label>1</label>
    </ligand>
</feature>
<dbReference type="SFLD" id="SFLDG01082">
    <property type="entry name" value="B12-binding_domain_containing"/>
    <property type="match status" value="1"/>
</dbReference>
<dbReference type="EC" id="2.8.4.3" evidence="8 13"/>
<dbReference type="SFLD" id="SFLDF00273">
    <property type="entry name" value="(dimethylallyl)adenosine_tRNA"/>
    <property type="match status" value="1"/>
</dbReference>
<feature type="binding site" evidence="13">
    <location>
        <position position="27"/>
    </location>
    <ligand>
        <name>[4Fe-4S] cluster</name>
        <dbReference type="ChEBI" id="CHEBI:49883"/>
        <label>1</label>
    </ligand>
</feature>
<comment type="catalytic activity">
    <reaction evidence="9 13">
        <text>N(6)-dimethylallyladenosine(37) in tRNA + (sulfur carrier)-SH + AH2 + 2 S-adenosyl-L-methionine = 2-methylsulfanyl-N(6)-dimethylallyladenosine(37) in tRNA + (sulfur carrier)-H + 5'-deoxyadenosine + L-methionine + A + S-adenosyl-L-homocysteine + 2 H(+)</text>
        <dbReference type="Rhea" id="RHEA:37067"/>
        <dbReference type="Rhea" id="RHEA-COMP:10375"/>
        <dbReference type="Rhea" id="RHEA-COMP:10376"/>
        <dbReference type="Rhea" id="RHEA-COMP:14737"/>
        <dbReference type="Rhea" id="RHEA-COMP:14739"/>
        <dbReference type="ChEBI" id="CHEBI:13193"/>
        <dbReference type="ChEBI" id="CHEBI:15378"/>
        <dbReference type="ChEBI" id="CHEBI:17319"/>
        <dbReference type="ChEBI" id="CHEBI:17499"/>
        <dbReference type="ChEBI" id="CHEBI:29917"/>
        <dbReference type="ChEBI" id="CHEBI:57844"/>
        <dbReference type="ChEBI" id="CHEBI:57856"/>
        <dbReference type="ChEBI" id="CHEBI:59789"/>
        <dbReference type="ChEBI" id="CHEBI:64428"/>
        <dbReference type="ChEBI" id="CHEBI:74415"/>
        <dbReference type="ChEBI" id="CHEBI:74417"/>
        <dbReference type="EC" id="2.8.4.3"/>
    </reaction>
</comment>
<dbReference type="EMBL" id="JACRSV010000001">
    <property type="protein sequence ID" value="MBC8558527.1"/>
    <property type="molecule type" value="Genomic_DNA"/>
</dbReference>
<keyword evidence="2 13" id="KW-0004">4Fe-4S</keyword>
<dbReference type="PANTHER" id="PTHR43020">
    <property type="entry name" value="CDK5 REGULATORY SUBUNIT-ASSOCIATED PROTEIN 1"/>
    <property type="match status" value="1"/>
</dbReference>
<gene>
    <name evidence="13 17" type="primary">miaB</name>
    <name evidence="17" type="ORF">H8710_00455</name>
</gene>
<dbReference type="GO" id="GO:0035597">
    <property type="term" value="F:tRNA-2-methylthio-N(6)-dimethylallyladenosine(37) synthase activity"/>
    <property type="evidence" value="ECO:0007669"/>
    <property type="project" value="UniProtKB-EC"/>
</dbReference>
<dbReference type="InterPro" id="IPR020612">
    <property type="entry name" value="Methylthiotransferase_CS"/>
</dbReference>
<dbReference type="InterPro" id="IPR038135">
    <property type="entry name" value="Methylthiotransferase_N_sf"/>
</dbReference>
<dbReference type="InterPro" id="IPR058240">
    <property type="entry name" value="rSAM_sf"/>
</dbReference>
<dbReference type="CDD" id="cd01335">
    <property type="entry name" value="Radical_SAM"/>
    <property type="match status" value="1"/>
</dbReference>
<evidence type="ECO:0000256" key="11">
    <source>
        <dbReference type="ARBA" id="ARBA00080698"/>
    </source>
</evidence>
<accession>A0A926I681</accession>
<comment type="cofactor">
    <cofactor evidence="13">
        <name>[4Fe-4S] cluster</name>
        <dbReference type="ChEBI" id="CHEBI:49883"/>
    </cofactor>
    <text evidence="13">Binds 2 [4Fe-4S] clusters. One cluster is coordinated with 3 cysteines and an exchangeable S-adenosyl-L-methionine.</text>
</comment>
<dbReference type="GO" id="GO:0046872">
    <property type="term" value="F:metal ion binding"/>
    <property type="evidence" value="ECO:0007669"/>
    <property type="project" value="UniProtKB-KW"/>
</dbReference>
<dbReference type="PROSITE" id="PS50926">
    <property type="entry name" value="TRAM"/>
    <property type="match status" value="1"/>
</dbReference>
<keyword evidence="6 13" id="KW-0408">Iron</keyword>
<evidence type="ECO:0000256" key="9">
    <source>
        <dbReference type="ARBA" id="ARBA00051425"/>
    </source>
</evidence>
<dbReference type="NCBIfam" id="TIGR01574">
    <property type="entry name" value="miaB-methiolase"/>
    <property type="match status" value="1"/>
</dbReference>
<name>A0A926I681_9FIRM</name>
<dbReference type="InterPro" id="IPR007197">
    <property type="entry name" value="rSAM"/>
</dbReference>
<keyword evidence="5 13" id="KW-0479">Metal-binding</keyword>
<feature type="domain" description="Radical SAM core" evidence="16">
    <location>
        <begin position="159"/>
        <end position="389"/>
    </location>
</feature>
<evidence type="ECO:0000256" key="10">
    <source>
        <dbReference type="ARBA" id="ARBA00068570"/>
    </source>
</evidence>
<dbReference type="PANTHER" id="PTHR43020:SF2">
    <property type="entry name" value="MITOCHONDRIAL TRNA METHYLTHIOTRANSFERASE CDK5RAP1"/>
    <property type="match status" value="1"/>
</dbReference>
<evidence type="ECO:0000256" key="2">
    <source>
        <dbReference type="ARBA" id="ARBA00022485"/>
    </source>
</evidence>
<evidence type="ECO:0000259" key="14">
    <source>
        <dbReference type="PROSITE" id="PS50926"/>
    </source>
</evidence>
<evidence type="ECO:0000256" key="8">
    <source>
        <dbReference type="ARBA" id="ARBA00033765"/>
    </source>
</evidence>
<feature type="binding site" evidence="13">
    <location>
        <position position="180"/>
    </location>
    <ligand>
        <name>[4Fe-4S] cluster</name>
        <dbReference type="ChEBI" id="CHEBI:49883"/>
        <label>2</label>
        <note>4Fe-4S-S-AdoMet</note>
    </ligand>
</feature>
<feature type="domain" description="TRAM" evidence="14">
    <location>
        <begin position="392"/>
        <end position="455"/>
    </location>
</feature>
<keyword evidence="4 13" id="KW-0949">S-adenosyl-L-methionine</keyword>
<dbReference type="AlphaFoldDB" id="A0A926I681"/>
<evidence type="ECO:0000256" key="5">
    <source>
        <dbReference type="ARBA" id="ARBA00022723"/>
    </source>
</evidence>
<dbReference type="SMART" id="SM00729">
    <property type="entry name" value="Elp3"/>
    <property type="match status" value="1"/>
</dbReference>
<dbReference type="HAMAP" id="MF_01864">
    <property type="entry name" value="tRNA_metthiotr_MiaB"/>
    <property type="match status" value="1"/>
</dbReference>
<dbReference type="Gene3D" id="3.80.30.20">
    <property type="entry name" value="tm_1862 like domain"/>
    <property type="match status" value="1"/>
</dbReference>
<feature type="binding site" evidence="13">
    <location>
        <position position="177"/>
    </location>
    <ligand>
        <name>[4Fe-4S] cluster</name>
        <dbReference type="ChEBI" id="CHEBI:49883"/>
        <label>2</label>
        <note>4Fe-4S-S-AdoMet</note>
    </ligand>
</feature>
<dbReference type="Pfam" id="PF01938">
    <property type="entry name" value="TRAM"/>
    <property type="match status" value="1"/>
</dbReference>
<dbReference type="SFLD" id="SFLDS00029">
    <property type="entry name" value="Radical_SAM"/>
    <property type="match status" value="1"/>
</dbReference>
<comment type="subunit">
    <text evidence="13">Monomer.</text>
</comment>
<feature type="binding site" evidence="13">
    <location>
        <position position="97"/>
    </location>
    <ligand>
        <name>[4Fe-4S] cluster</name>
        <dbReference type="ChEBI" id="CHEBI:49883"/>
        <label>1</label>
    </ligand>
</feature>
<dbReference type="NCBIfam" id="TIGR00089">
    <property type="entry name" value="MiaB/RimO family radical SAM methylthiotransferase"/>
    <property type="match status" value="1"/>
</dbReference>
<feature type="domain" description="MTTase N-terminal" evidence="15">
    <location>
        <begin position="18"/>
        <end position="136"/>
    </location>
</feature>
<dbReference type="Gene3D" id="3.40.50.12160">
    <property type="entry name" value="Methylthiotransferase, N-terminal domain"/>
    <property type="match status" value="1"/>
</dbReference>
<evidence type="ECO:0000313" key="18">
    <source>
        <dbReference type="Proteomes" id="UP000610760"/>
    </source>
</evidence>
<dbReference type="InterPro" id="IPR002792">
    <property type="entry name" value="TRAM_dom"/>
</dbReference>
<organism evidence="17 18">
    <name type="scientific">Fumia xinanensis</name>
    <dbReference type="NCBI Taxonomy" id="2763659"/>
    <lineage>
        <taxon>Bacteria</taxon>
        <taxon>Bacillati</taxon>
        <taxon>Bacillota</taxon>
        <taxon>Clostridia</taxon>
        <taxon>Eubacteriales</taxon>
        <taxon>Oscillospiraceae</taxon>
        <taxon>Fumia</taxon>
    </lineage>
</organism>
<dbReference type="Pfam" id="PF04055">
    <property type="entry name" value="Radical_SAM"/>
    <property type="match status" value="1"/>
</dbReference>
<evidence type="ECO:0000256" key="12">
    <source>
        <dbReference type="ARBA" id="ARBA00081141"/>
    </source>
</evidence>
<evidence type="ECO:0000313" key="17">
    <source>
        <dbReference type="EMBL" id="MBC8558527.1"/>
    </source>
</evidence>
<dbReference type="InterPro" id="IPR006463">
    <property type="entry name" value="MiaB_methiolase"/>
</dbReference>
<keyword evidence="18" id="KW-1185">Reference proteome</keyword>
<keyword evidence="13" id="KW-0963">Cytoplasm</keyword>
<proteinExistence type="inferred from homology"/>
<evidence type="ECO:0000259" key="15">
    <source>
        <dbReference type="PROSITE" id="PS51449"/>
    </source>
</evidence>
<evidence type="ECO:0000256" key="3">
    <source>
        <dbReference type="ARBA" id="ARBA00022679"/>
    </source>
</evidence>
<evidence type="ECO:0000256" key="13">
    <source>
        <dbReference type="HAMAP-Rule" id="MF_01864"/>
    </source>
</evidence>
<evidence type="ECO:0000256" key="7">
    <source>
        <dbReference type="ARBA" id="ARBA00023014"/>
    </source>
</evidence>
<comment type="subcellular location">
    <subcellularLocation>
        <location evidence="13">Cytoplasm</location>
    </subcellularLocation>
</comment>
<feature type="binding site" evidence="13">
    <location>
        <position position="173"/>
    </location>
    <ligand>
        <name>[4Fe-4S] cluster</name>
        <dbReference type="ChEBI" id="CHEBI:49883"/>
        <label>2</label>
        <note>4Fe-4S-S-AdoMet</note>
    </ligand>
</feature>
<dbReference type="SUPFAM" id="SSF102114">
    <property type="entry name" value="Radical SAM enzymes"/>
    <property type="match status" value="1"/>
</dbReference>
<reference evidence="17" key="1">
    <citation type="submission" date="2020-08" db="EMBL/GenBank/DDBJ databases">
        <title>Genome public.</title>
        <authorList>
            <person name="Liu C."/>
            <person name="Sun Q."/>
        </authorList>
    </citation>
    <scope>NUCLEOTIDE SEQUENCE</scope>
    <source>
        <strain evidence="17">NSJ-33</strain>
    </source>
</reference>
<evidence type="ECO:0000259" key="16">
    <source>
        <dbReference type="PROSITE" id="PS51918"/>
    </source>
</evidence>
<dbReference type="FunFam" id="3.80.30.20:FF:000001">
    <property type="entry name" value="tRNA-2-methylthio-N(6)-dimethylallyladenosine synthase 2"/>
    <property type="match status" value="1"/>
</dbReference>
<evidence type="ECO:0000256" key="4">
    <source>
        <dbReference type="ARBA" id="ARBA00022691"/>
    </source>
</evidence>
<dbReference type="PROSITE" id="PS51449">
    <property type="entry name" value="MTTASE_N"/>
    <property type="match status" value="1"/>
</dbReference>
<comment type="function">
    <text evidence="1 13">Catalyzes the methylthiolation of N6-(dimethylallyl)adenosine (i(6)A), leading to the formation of 2-methylthio-N6-(dimethylallyl)adenosine (ms(2)i(6)A) at position 37 in tRNAs that read codons beginning with uridine.</text>
</comment>
<comment type="caution">
    <text evidence="17">The sequence shown here is derived from an EMBL/GenBank/DDBJ whole genome shotgun (WGS) entry which is preliminary data.</text>
</comment>
<protein>
    <recommendedName>
        <fullName evidence="10 13">tRNA-2-methylthio-N(6)-dimethylallyladenosine synthase</fullName>
        <ecNumber evidence="8 13">2.8.4.3</ecNumber>
    </recommendedName>
    <alternativeName>
        <fullName evidence="12 13">(Dimethylallyl)adenosine tRNA methylthiotransferase MiaB</fullName>
    </alternativeName>
    <alternativeName>
        <fullName evidence="11 13">tRNA-i(6)A37 methylthiotransferase</fullName>
    </alternativeName>
</protein>
<evidence type="ECO:0000256" key="1">
    <source>
        <dbReference type="ARBA" id="ARBA00003234"/>
    </source>
</evidence>
<comment type="similarity">
    <text evidence="13">Belongs to the methylthiotransferase family. MiaB subfamily.</text>
</comment>